<protein>
    <submittedName>
        <fullName evidence="8">T9SS type A sorting domain-containing protein</fullName>
    </submittedName>
</protein>
<name>A0ABT8WGU6_9FLAO</name>
<dbReference type="PANTHER" id="PTHR10201">
    <property type="entry name" value="MATRIX METALLOPROTEINASE"/>
    <property type="match status" value="1"/>
</dbReference>
<keyword evidence="4" id="KW-0378">Hydrolase</keyword>
<dbReference type="Gene3D" id="3.40.390.10">
    <property type="entry name" value="Collagenase (Catalytic Domain)"/>
    <property type="match status" value="1"/>
</dbReference>
<dbReference type="RefSeq" id="WP_303279973.1">
    <property type="nucleotide sequence ID" value="NZ_JAUOEK010000184.1"/>
</dbReference>
<evidence type="ECO:0000259" key="7">
    <source>
        <dbReference type="Pfam" id="PF18962"/>
    </source>
</evidence>
<keyword evidence="5" id="KW-0862">Zinc</keyword>
<reference evidence="8" key="1">
    <citation type="submission" date="2023-07" db="EMBL/GenBank/DDBJ databases">
        <title>Two novel species in the genus Flavivirga.</title>
        <authorList>
            <person name="Kwon K."/>
        </authorList>
    </citation>
    <scope>NUCLEOTIDE SEQUENCE</scope>
    <source>
        <strain evidence="8">KCTC 52353</strain>
    </source>
</reference>
<comment type="caution">
    <text evidence="8">The sequence shown here is derived from an EMBL/GenBank/DDBJ whole genome shotgun (WGS) entry which is preliminary data.</text>
</comment>
<keyword evidence="9" id="KW-1185">Reference proteome</keyword>
<dbReference type="InterPro" id="IPR001818">
    <property type="entry name" value="Pept_M10_metallopeptidase"/>
</dbReference>
<gene>
    <name evidence="8" type="ORF">Q4Q35_20745</name>
</gene>
<dbReference type="Proteomes" id="UP001176883">
    <property type="component" value="Unassembled WGS sequence"/>
</dbReference>
<dbReference type="InterPro" id="IPR013783">
    <property type="entry name" value="Ig-like_fold"/>
</dbReference>
<dbReference type="Gene3D" id="2.60.40.10">
    <property type="entry name" value="Immunoglobulins"/>
    <property type="match status" value="1"/>
</dbReference>
<keyword evidence="2" id="KW-0479">Metal-binding</keyword>
<proteinExistence type="predicted"/>
<feature type="domain" description="Secretion system C-terminal sorting" evidence="7">
    <location>
        <begin position="541"/>
        <end position="614"/>
    </location>
</feature>
<dbReference type="NCBIfam" id="TIGR04183">
    <property type="entry name" value="Por_Secre_tail"/>
    <property type="match status" value="1"/>
</dbReference>
<evidence type="ECO:0000259" key="6">
    <source>
        <dbReference type="Pfam" id="PF00413"/>
    </source>
</evidence>
<dbReference type="InterPro" id="IPR024079">
    <property type="entry name" value="MetalloPept_cat_dom_sf"/>
</dbReference>
<evidence type="ECO:0000256" key="2">
    <source>
        <dbReference type="ARBA" id="ARBA00022723"/>
    </source>
</evidence>
<dbReference type="Pfam" id="PF18962">
    <property type="entry name" value="Por_Secre_tail"/>
    <property type="match status" value="1"/>
</dbReference>
<evidence type="ECO:0000313" key="9">
    <source>
        <dbReference type="Proteomes" id="UP001176883"/>
    </source>
</evidence>
<evidence type="ECO:0000256" key="3">
    <source>
        <dbReference type="ARBA" id="ARBA00022729"/>
    </source>
</evidence>
<keyword evidence="3" id="KW-0732">Signal</keyword>
<evidence type="ECO:0000256" key="5">
    <source>
        <dbReference type="ARBA" id="ARBA00022833"/>
    </source>
</evidence>
<dbReference type="InterPro" id="IPR026444">
    <property type="entry name" value="Secre_tail"/>
</dbReference>
<accession>A0ABT8WGU6</accession>
<sequence>MKRNVFIIIIVLMLFNSELLLSQTMLREIPLKQQIENSSLVVEGKVISKKAFRGIDNNIYTSNTIEIYKVFKGEPVSSVEVITKGGTIGLNYQIVTHSLKLNVDDLGMFTLFDNNISVSKENKTASKYFSVYSSLQGFYKYNLYDDIAVNFFNNKKGITNTFYQEIIKHTKSDYKEITSFDVKSVSKKLSQKKSVLIPTAISFSPTTVSAGTKSTITITIPGGASGDFGSTQGKVSFRNADSGGEDMGSPDYIDALDTQVTNWTSTSITVEVPSEAGTGNIRVTDANSNIIDSSTDLTVTSSELNGIFELTIAGETNNYAYPTRHVDNDGSGGYIWQMETSFDADIEESGAKAAFLSALETWRCETGVNFTIGDVTPVDVADLDETNVIRFDNGSELPAGTLGQTSYSFSGCGTSLANFQSYPTEIDIVFDDGETWYYGSGFPGAAFDFESVALHELGHAHQLGHVIDTDNDVMHFNIGPSEQLRVLSANNIIAANNVQSRSESSVPGPAGFSCFSGKSSMSTYNCGLSVDEDELESAITIFPNPAKEQFFIKNASFINLEKAAIYDVSGRLISEYDTSNTSRTKVISLAGISNGIYFVNIHSENAMITKKIVIK</sequence>
<dbReference type="PANTHER" id="PTHR10201:SF272">
    <property type="entry name" value="METALLOENDOPROTEINASE 5-MMP"/>
    <property type="match status" value="1"/>
</dbReference>
<feature type="domain" description="Peptidase M10 metallopeptidase" evidence="6">
    <location>
        <begin position="344"/>
        <end position="481"/>
    </location>
</feature>
<dbReference type="SUPFAM" id="SSF55486">
    <property type="entry name" value="Metalloproteases ('zincins'), catalytic domain"/>
    <property type="match status" value="1"/>
</dbReference>
<keyword evidence="1" id="KW-0645">Protease</keyword>
<organism evidence="8 9">
    <name type="scientific">Flavivirga aquimarina</name>
    <dbReference type="NCBI Taxonomy" id="2027862"/>
    <lineage>
        <taxon>Bacteria</taxon>
        <taxon>Pseudomonadati</taxon>
        <taxon>Bacteroidota</taxon>
        <taxon>Flavobacteriia</taxon>
        <taxon>Flavobacteriales</taxon>
        <taxon>Flavobacteriaceae</taxon>
        <taxon>Flavivirga</taxon>
    </lineage>
</organism>
<dbReference type="EMBL" id="JAUOEK010000184">
    <property type="protein sequence ID" value="MDO5972234.1"/>
    <property type="molecule type" value="Genomic_DNA"/>
</dbReference>
<evidence type="ECO:0000313" key="8">
    <source>
        <dbReference type="EMBL" id="MDO5972234.1"/>
    </source>
</evidence>
<evidence type="ECO:0000256" key="4">
    <source>
        <dbReference type="ARBA" id="ARBA00022801"/>
    </source>
</evidence>
<dbReference type="Pfam" id="PF00413">
    <property type="entry name" value="Peptidase_M10"/>
    <property type="match status" value="1"/>
</dbReference>
<evidence type="ECO:0000256" key="1">
    <source>
        <dbReference type="ARBA" id="ARBA00022670"/>
    </source>
</evidence>